<organism evidence="2 3">
    <name type="scientific">Amycolatopsis echigonensis</name>
    <dbReference type="NCBI Taxonomy" id="2576905"/>
    <lineage>
        <taxon>Bacteria</taxon>
        <taxon>Bacillati</taxon>
        <taxon>Actinomycetota</taxon>
        <taxon>Actinomycetes</taxon>
        <taxon>Pseudonocardiales</taxon>
        <taxon>Pseudonocardiaceae</taxon>
        <taxon>Amycolatopsis</taxon>
    </lineage>
</organism>
<evidence type="ECO:0000256" key="1">
    <source>
        <dbReference type="SAM" id="MobiDB-lite"/>
    </source>
</evidence>
<dbReference type="EMBL" id="JACJHR010000056">
    <property type="protein sequence ID" value="MBB2503572.1"/>
    <property type="molecule type" value="Genomic_DNA"/>
</dbReference>
<feature type="region of interest" description="Disordered" evidence="1">
    <location>
        <begin position="1"/>
        <end position="61"/>
    </location>
</feature>
<gene>
    <name evidence="2" type="ORF">H5411_31085</name>
</gene>
<dbReference type="RefSeq" id="WP_183125885.1">
    <property type="nucleotide sequence ID" value="NZ_JACJHR010000056.1"/>
</dbReference>
<evidence type="ECO:0000313" key="2">
    <source>
        <dbReference type="EMBL" id="MBB2503572.1"/>
    </source>
</evidence>
<sequence length="61" mass="6419">MGENKQERFGTGSGVRANPDGGSAGVRAEAGPGDRAGVRARRRNGLGRRTGAVTRVGRIRW</sequence>
<feature type="compositionally biased region" description="Low complexity" evidence="1">
    <location>
        <begin position="47"/>
        <end position="61"/>
    </location>
</feature>
<dbReference type="AlphaFoldDB" id="A0A8E1W437"/>
<dbReference type="Proteomes" id="UP000550260">
    <property type="component" value="Unassembled WGS sequence"/>
</dbReference>
<reference evidence="2 3" key="1">
    <citation type="submission" date="2020-08" db="EMBL/GenBank/DDBJ databases">
        <title>Amycolatopsis echigonensis JCM 21831.</title>
        <authorList>
            <person name="Tedsree N."/>
            <person name="Kuncharoen N."/>
            <person name="Likhitwitayawuid K."/>
            <person name="Tanasupawat S."/>
        </authorList>
    </citation>
    <scope>NUCLEOTIDE SEQUENCE [LARGE SCALE GENOMIC DNA]</scope>
    <source>
        <strain evidence="2 3">JCM 21831</strain>
    </source>
</reference>
<accession>A0A8E1W437</accession>
<evidence type="ECO:0000313" key="3">
    <source>
        <dbReference type="Proteomes" id="UP000550260"/>
    </source>
</evidence>
<proteinExistence type="predicted"/>
<comment type="caution">
    <text evidence="2">The sequence shown here is derived from an EMBL/GenBank/DDBJ whole genome shotgun (WGS) entry which is preliminary data.</text>
</comment>
<protein>
    <submittedName>
        <fullName evidence="2">Uncharacterized protein</fullName>
    </submittedName>
</protein>
<name>A0A8E1W437_9PSEU</name>